<feature type="domain" description="Anti-sigma K factor RskA C-terminal" evidence="3">
    <location>
        <begin position="116"/>
        <end position="229"/>
    </location>
</feature>
<dbReference type="RefSeq" id="WP_119760483.1">
    <property type="nucleotide sequence ID" value="NZ_QYUJ01000006.1"/>
</dbReference>
<organism evidence="4 5">
    <name type="scientific">Deinococcus cavernae</name>
    <dbReference type="NCBI Taxonomy" id="2320857"/>
    <lineage>
        <taxon>Bacteria</taxon>
        <taxon>Thermotogati</taxon>
        <taxon>Deinococcota</taxon>
        <taxon>Deinococci</taxon>
        <taxon>Deinococcales</taxon>
        <taxon>Deinococcaceae</taxon>
        <taxon>Deinococcus</taxon>
    </lineage>
</organism>
<dbReference type="InterPro" id="IPR018764">
    <property type="entry name" value="RskA_C"/>
</dbReference>
<evidence type="ECO:0000256" key="1">
    <source>
        <dbReference type="SAM" id="MobiDB-lite"/>
    </source>
</evidence>
<dbReference type="InterPro" id="IPR051474">
    <property type="entry name" value="Anti-sigma-K/W_factor"/>
</dbReference>
<sequence>MTPDREKIMDYILGNLSPEEETQMQSALERDPALYAEWQADQTALMALVDDLDLSAVSIPVGAEQRLLDRLHAQEGHGTEQVEEEQREKVQELPTTPPPRLPQQRKAVPFWVPALLAVAAVSLVTFWLRPAPDALNRYAGVPGALAQSVEVPGQPPAQLVRLPDGRVFIRMNEQVQAGRTYQFWEIRGSTPVSLGVFDRDYLSVAVPAGSKVAVSVEPPGGSPQPTTEPLFVQGL</sequence>
<dbReference type="Pfam" id="PF10099">
    <property type="entry name" value="RskA_C"/>
    <property type="match status" value="1"/>
</dbReference>
<dbReference type="PANTHER" id="PTHR37461">
    <property type="entry name" value="ANTI-SIGMA-K FACTOR RSKA"/>
    <property type="match status" value="1"/>
</dbReference>
<dbReference type="GO" id="GO:0016989">
    <property type="term" value="F:sigma factor antagonist activity"/>
    <property type="evidence" value="ECO:0007669"/>
    <property type="project" value="TreeGrafter"/>
</dbReference>
<feature type="compositionally biased region" description="Basic and acidic residues" evidence="1">
    <location>
        <begin position="75"/>
        <end position="91"/>
    </location>
</feature>
<reference evidence="4 5" key="1">
    <citation type="submission" date="2018-09" db="EMBL/GenBank/DDBJ databases">
        <authorList>
            <person name="Zhu H."/>
        </authorList>
    </citation>
    <scope>NUCLEOTIDE SEQUENCE [LARGE SCALE GENOMIC DNA]</scope>
    <source>
        <strain evidence="4 5">K2S05-167</strain>
    </source>
</reference>
<dbReference type="GO" id="GO:0006417">
    <property type="term" value="P:regulation of translation"/>
    <property type="evidence" value="ECO:0007669"/>
    <property type="project" value="TreeGrafter"/>
</dbReference>
<comment type="caution">
    <text evidence="4">The sequence shown here is derived from an EMBL/GenBank/DDBJ whole genome shotgun (WGS) entry which is preliminary data.</text>
</comment>
<keyword evidence="2" id="KW-1133">Transmembrane helix</keyword>
<dbReference type="AlphaFoldDB" id="A0A418VGJ9"/>
<proteinExistence type="predicted"/>
<evidence type="ECO:0000313" key="4">
    <source>
        <dbReference type="EMBL" id="RJF75238.1"/>
    </source>
</evidence>
<keyword evidence="2" id="KW-0472">Membrane</keyword>
<dbReference type="PANTHER" id="PTHR37461:SF1">
    <property type="entry name" value="ANTI-SIGMA-K FACTOR RSKA"/>
    <property type="match status" value="1"/>
</dbReference>
<feature type="transmembrane region" description="Helical" evidence="2">
    <location>
        <begin position="108"/>
        <end position="128"/>
    </location>
</feature>
<name>A0A418VGJ9_9DEIO</name>
<feature type="region of interest" description="Disordered" evidence="1">
    <location>
        <begin position="75"/>
        <end position="103"/>
    </location>
</feature>
<dbReference type="EMBL" id="QYUJ01000006">
    <property type="protein sequence ID" value="RJF75238.1"/>
    <property type="molecule type" value="Genomic_DNA"/>
</dbReference>
<gene>
    <name evidence="4" type="ORF">D3875_01655</name>
</gene>
<evidence type="ECO:0000259" key="3">
    <source>
        <dbReference type="Pfam" id="PF10099"/>
    </source>
</evidence>
<accession>A0A418VGJ9</accession>
<protein>
    <submittedName>
        <fullName evidence="4">Anti-sigma factor</fullName>
    </submittedName>
</protein>
<dbReference type="GO" id="GO:0005886">
    <property type="term" value="C:plasma membrane"/>
    <property type="evidence" value="ECO:0007669"/>
    <property type="project" value="InterPro"/>
</dbReference>
<dbReference type="OrthoDB" id="153510at2"/>
<feature type="region of interest" description="Disordered" evidence="1">
    <location>
        <begin position="215"/>
        <end position="235"/>
    </location>
</feature>
<keyword evidence="2" id="KW-0812">Transmembrane</keyword>
<evidence type="ECO:0000256" key="2">
    <source>
        <dbReference type="SAM" id="Phobius"/>
    </source>
</evidence>
<keyword evidence="5" id="KW-1185">Reference proteome</keyword>
<dbReference type="Proteomes" id="UP000286287">
    <property type="component" value="Unassembled WGS sequence"/>
</dbReference>
<evidence type="ECO:0000313" key="5">
    <source>
        <dbReference type="Proteomes" id="UP000286287"/>
    </source>
</evidence>